<accession>A0A084VK59</accession>
<dbReference type="VEuPathDB" id="VectorBase:ASIS007836"/>
<sequence length="71" mass="7985">MLFRPVEGMREMMTRFVANMNERSATSEGTGILVARTWEIRSACIILYTAAFASLVLSSWPAGEMIDVNQR</sequence>
<dbReference type="EMBL" id="ATLV01014114">
    <property type="status" value="NOT_ANNOTATED_CDS"/>
    <property type="molecule type" value="Genomic_DNA"/>
</dbReference>
<evidence type="ECO:0000313" key="2">
    <source>
        <dbReference type="EnsemblMetazoa" id="ASIC005707-PA"/>
    </source>
</evidence>
<dbReference type="EMBL" id="KE524943">
    <property type="protein sequence ID" value="KFB38353.1"/>
    <property type="molecule type" value="Genomic_DNA"/>
</dbReference>
<name>A0A084VK59_ANOSI</name>
<dbReference type="AlphaFoldDB" id="A0A084VK59"/>
<proteinExistence type="predicted"/>
<protein>
    <submittedName>
        <fullName evidence="1 2">Copper binding periplasmic protein CusF</fullName>
    </submittedName>
</protein>
<dbReference type="VEuPathDB" id="VectorBase:ASIC005707"/>
<evidence type="ECO:0000313" key="1">
    <source>
        <dbReference type="EMBL" id="KFB38353.1"/>
    </source>
</evidence>
<dbReference type="EnsemblMetazoa" id="ASIC005707-RA">
    <property type="protein sequence ID" value="ASIC005707-PA"/>
    <property type="gene ID" value="ASIC005707"/>
</dbReference>
<evidence type="ECO:0000313" key="3">
    <source>
        <dbReference type="Proteomes" id="UP000030765"/>
    </source>
</evidence>
<organism evidence="1">
    <name type="scientific">Anopheles sinensis</name>
    <name type="common">Mosquito</name>
    <dbReference type="NCBI Taxonomy" id="74873"/>
    <lineage>
        <taxon>Eukaryota</taxon>
        <taxon>Metazoa</taxon>
        <taxon>Ecdysozoa</taxon>
        <taxon>Arthropoda</taxon>
        <taxon>Hexapoda</taxon>
        <taxon>Insecta</taxon>
        <taxon>Pterygota</taxon>
        <taxon>Neoptera</taxon>
        <taxon>Endopterygota</taxon>
        <taxon>Diptera</taxon>
        <taxon>Nematocera</taxon>
        <taxon>Culicoidea</taxon>
        <taxon>Culicidae</taxon>
        <taxon>Anophelinae</taxon>
        <taxon>Anopheles</taxon>
    </lineage>
</organism>
<reference evidence="2" key="2">
    <citation type="submission" date="2020-05" db="UniProtKB">
        <authorList>
            <consortium name="EnsemblMetazoa"/>
        </authorList>
    </citation>
    <scope>IDENTIFICATION</scope>
</reference>
<keyword evidence="3" id="KW-1185">Reference proteome</keyword>
<reference evidence="1 3" key="1">
    <citation type="journal article" date="2014" name="BMC Genomics">
        <title>Genome sequence of Anopheles sinensis provides insight into genetics basis of mosquito competence for malaria parasites.</title>
        <authorList>
            <person name="Zhou D."/>
            <person name="Zhang D."/>
            <person name="Ding G."/>
            <person name="Shi L."/>
            <person name="Hou Q."/>
            <person name="Ye Y."/>
            <person name="Xu Y."/>
            <person name="Zhou H."/>
            <person name="Xiong C."/>
            <person name="Li S."/>
            <person name="Yu J."/>
            <person name="Hong S."/>
            <person name="Yu X."/>
            <person name="Zou P."/>
            <person name="Chen C."/>
            <person name="Chang X."/>
            <person name="Wang W."/>
            <person name="Lv Y."/>
            <person name="Sun Y."/>
            <person name="Ma L."/>
            <person name="Shen B."/>
            <person name="Zhu C."/>
        </authorList>
    </citation>
    <scope>NUCLEOTIDE SEQUENCE [LARGE SCALE GENOMIC DNA]</scope>
</reference>
<gene>
    <name evidence="1" type="ORF">ZHAS_00005707</name>
</gene>
<dbReference type="Proteomes" id="UP000030765">
    <property type="component" value="Unassembled WGS sequence"/>
</dbReference>